<evidence type="ECO:0000313" key="2">
    <source>
        <dbReference type="Proteomes" id="UP000217696"/>
    </source>
</evidence>
<proteinExistence type="predicted"/>
<gene>
    <name evidence="1" type="ORF">CB4_02357</name>
</gene>
<dbReference type="Proteomes" id="UP000217696">
    <property type="component" value="Chromosome"/>
</dbReference>
<sequence length="115" mass="13168">MEKRDFSWEHYEQLLKQNRKLAQENKWLHERMVEKDENIQEKDELIFAQNLYLDDADEKVSKLTETVKDNQSKGASILKASSDTLKGVEEVTSDVKIRIVPLDGTSCSPAISSPS</sequence>
<protein>
    <submittedName>
        <fullName evidence="1">Uncharacterized protein</fullName>
    </submittedName>
</protein>
<keyword evidence="2" id="KW-1185">Reference proteome</keyword>
<reference evidence="1 2" key="1">
    <citation type="submission" date="2015-12" db="EMBL/GenBank/DDBJ databases">
        <title>Genome sequence of Aneurinibacillus soli.</title>
        <authorList>
            <person name="Lee J.S."/>
            <person name="Lee K.C."/>
            <person name="Kim K.K."/>
            <person name="Lee B.W."/>
        </authorList>
    </citation>
    <scope>NUCLEOTIDE SEQUENCE [LARGE SCALE GENOMIC DNA]</scope>
    <source>
        <strain evidence="1 2">CB4</strain>
    </source>
</reference>
<name>A0A0U5BDA5_9BACL</name>
<evidence type="ECO:0000313" key="1">
    <source>
        <dbReference type="EMBL" id="BAU28183.1"/>
    </source>
</evidence>
<accession>A0A0U5BDA5</accession>
<dbReference type="RefSeq" id="WP_146226541.1">
    <property type="nucleotide sequence ID" value="NZ_AP017312.1"/>
</dbReference>
<dbReference type="EMBL" id="AP017312">
    <property type="protein sequence ID" value="BAU28183.1"/>
    <property type="molecule type" value="Genomic_DNA"/>
</dbReference>
<organism evidence="1 2">
    <name type="scientific">Aneurinibacillus soli</name>
    <dbReference type="NCBI Taxonomy" id="1500254"/>
    <lineage>
        <taxon>Bacteria</taxon>
        <taxon>Bacillati</taxon>
        <taxon>Bacillota</taxon>
        <taxon>Bacilli</taxon>
        <taxon>Bacillales</taxon>
        <taxon>Paenibacillaceae</taxon>
        <taxon>Aneurinibacillus group</taxon>
        <taxon>Aneurinibacillus</taxon>
    </lineage>
</organism>
<dbReference type="KEGG" id="asoc:CB4_02357"/>
<dbReference type="AlphaFoldDB" id="A0A0U5BDA5"/>